<comment type="similarity">
    <text evidence="1 5 6">Belongs to the universal ribosomal protein uS13 family.</text>
</comment>
<comment type="caution">
    <text evidence="8">The sequence shown here is derived from an EMBL/GenBank/DDBJ whole genome shotgun (WGS) entry which is preliminary data.</text>
</comment>
<dbReference type="InterPro" id="IPR010979">
    <property type="entry name" value="Ribosomal_uS13-like_H2TH"/>
</dbReference>
<dbReference type="GO" id="GO:0015935">
    <property type="term" value="C:small ribosomal subunit"/>
    <property type="evidence" value="ECO:0007669"/>
    <property type="project" value="TreeGrafter"/>
</dbReference>
<dbReference type="FunFam" id="1.10.8.50:FF:000001">
    <property type="entry name" value="30S ribosomal protein S13"/>
    <property type="match status" value="1"/>
</dbReference>
<keyword evidence="2 5" id="KW-0689">Ribosomal protein</keyword>
<dbReference type="GO" id="GO:0006412">
    <property type="term" value="P:translation"/>
    <property type="evidence" value="ECO:0007669"/>
    <property type="project" value="UniProtKB-UniRule"/>
</dbReference>
<dbReference type="InterPro" id="IPR027437">
    <property type="entry name" value="Rbsml_uS13_C"/>
</dbReference>
<dbReference type="GO" id="GO:0000049">
    <property type="term" value="F:tRNA binding"/>
    <property type="evidence" value="ECO:0007669"/>
    <property type="project" value="UniProtKB-UniRule"/>
</dbReference>
<dbReference type="GO" id="GO:0019843">
    <property type="term" value="F:rRNA binding"/>
    <property type="evidence" value="ECO:0007669"/>
    <property type="project" value="UniProtKB-UniRule"/>
</dbReference>
<evidence type="ECO:0000256" key="5">
    <source>
        <dbReference type="HAMAP-Rule" id="MF_01315"/>
    </source>
</evidence>
<dbReference type="InterPro" id="IPR001892">
    <property type="entry name" value="Ribosomal_uS13"/>
</dbReference>
<evidence type="ECO:0000313" key="8">
    <source>
        <dbReference type="EMBL" id="MDZ5761226.1"/>
    </source>
</evidence>
<keyword evidence="3 5" id="KW-0687">Ribonucleoprotein</keyword>
<dbReference type="RefSeq" id="WP_322498655.1">
    <property type="nucleotide sequence ID" value="NZ_JARGYU010000002.1"/>
</dbReference>
<dbReference type="AlphaFoldDB" id="A0AAE4VJT9"/>
<dbReference type="HAMAP" id="MF_01315">
    <property type="entry name" value="Ribosomal_uS13"/>
    <property type="match status" value="1"/>
</dbReference>
<feature type="compositionally biased region" description="Basic residues" evidence="7">
    <location>
        <begin position="118"/>
        <end position="136"/>
    </location>
</feature>
<dbReference type="PROSITE" id="PS50159">
    <property type="entry name" value="RIBOSOMAL_S13_2"/>
    <property type="match status" value="1"/>
</dbReference>
<evidence type="ECO:0000256" key="1">
    <source>
        <dbReference type="ARBA" id="ARBA00008080"/>
    </source>
</evidence>
<keyword evidence="5" id="KW-0820">tRNA-binding</keyword>
<keyword evidence="5" id="KW-0694">RNA-binding</keyword>
<evidence type="ECO:0000313" key="9">
    <source>
        <dbReference type="Proteomes" id="UP001289135"/>
    </source>
</evidence>
<name>A0AAE4VJT9_9RICK</name>
<dbReference type="GO" id="GO:0003735">
    <property type="term" value="F:structural constituent of ribosome"/>
    <property type="evidence" value="ECO:0007669"/>
    <property type="project" value="InterPro"/>
</dbReference>
<dbReference type="PIRSF" id="PIRSF002134">
    <property type="entry name" value="Ribosomal_S13"/>
    <property type="match status" value="1"/>
</dbReference>
<evidence type="ECO:0000256" key="3">
    <source>
        <dbReference type="ARBA" id="ARBA00023274"/>
    </source>
</evidence>
<gene>
    <name evidence="5" type="primary">rpsM</name>
    <name evidence="8" type="ORF">Lyticum_00394</name>
</gene>
<keyword evidence="5" id="KW-0699">rRNA-binding</keyword>
<reference evidence="8" key="1">
    <citation type="submission" date="2023-02" db="EMBL/GenBank/DDBJ databases">
        <title>Host association and intracellularity evolved multiple times independently in the Rickettsiales.</title>
        <authorList>
            <person name="Castelli M."/>
            <person name="Nardi T."/>
            <person name="Gammuto L."/>
            <person name="Bellinzona G."/>
            <person name="Sabaneyeva E."/>
            <person name="Potekhin A."/>
            <person name="Serra V."/>
            <person name="Petroni G."/>
            <person name="Sassera D."/>
        </authorList>
    </citation>
    <scope>NUCLEOTIDE SEQUENCE</scope>
    <source>
        <strain evidence="8">USBL-36I1</strain>
    </source>
</reference>
<dbReference type="Gene3D" id="4.10.910.10">
    <property type="entry name" value="30s ribosomal protein s13, domain 2"/>
    <property type="match status" value="1"/>
</dbReference>
<dbReference type="InterPro" id="IPR018269">
    <property type="entry name" value="Ribosomal_uS13_CS"/>
</dbReference>
<dbReference type="GO" id="GO:0005829">
    <property type="term" value="C:cytosol"/>
    <property type="evidence" value="ECO:0007669"/>
    <property type="project" value="TreeGrafter"/>
</dbReference>
<keyword evidence="9" id="KW-1185">Reference proteome</keyword>
<accession>A0AAE4VJT9</accession>
<organism evidence="8 9">
    <name type="scientific">Lyticum sinuosum</name>
    <dbReference type="NCBI Taxonomy" id="1332059"/>
    <lineage>
        <taxon>Bacteria</taxon>
        <taxon>Pseudomonadati</taxon>
        <taxon>Pseudomonadota</taxon>
        <taxon>Alphaproteobacteria</taxon>
        <taxon>Rickettsiales</taxon>
        <taxon>Lyticum</taxon>
    </lineage>
</organism>
<dbReference type="PANTHER" id="PTHR10871">
    <property type="entry name" value="30S RIBOSOMAL PROTEIN S13/40S RIBOSOMAL PROTEIN S18"/>
    <property type="match status" value="1"/>
</dbReference>
<dbReference type="PANTHER" id="PTHR10871:SF1">
    <property type="entry name" value="SMALL RIBOSOMAL SUBUNIT PROTEIN US13M"/>
    <property type="match status" value="1"/>
</dbReference>
<proteinExistence type="inferred from homology"/>
<dbReference type="Pfam" id="PF00416">
    <property type="entry name" value="Ribosomal_S13"/>
    <property type="match status" value="1"/>
</dbReference>
<comment type="function">
    <text evidence="5">Located at the top of the head of the 30S subunit, it contacts several helices of the 16S rRNA. In the 70S ribosome it contacts the 23S rRNA (bridge B1a) and protein L5 of the 50S subunit (bridge B1b), connecting the 2 subunits; these bridges are implicated in subunit movement. Contacts the tRNAs in the A and P-sites.</text>
</comment>
<dbReference type="Proteomes" id="UP001289135">
    <property type="component" value="Unassembled WGS sequence"/>
</dbReference>
<evidence type="ECO:0000256" key="2">
    <source>
        <dbReference type="ARBA" id="ARBA00022980"/>
    </source>
</evidence>
<evidence type="ECO:0000256" key="7">
    <source>
        <dbReference type="SAM" id="MobiDB-lite"/>
    </source>
</evidence>
<dbReference type="Gene3D" id="1.10.8.50">
    <property type="match status" value="1"/>
</dbReference>
<dbReference type="SUPFAM" id="SSF46946">
    <property type="entry name" value="S13-like H2TH domain"/>
    <property type="match status" value="1"/>
</dbReference>
<evidence type="ECO:0000256" key="4">
    <source>
        <dbReference type="ARBA" id="ARBA00035166"/>
    </source>
</evidence>
<dbReference type="EMBL" id="JARGYU010000002">
    <property type="protein sequence ID" value="MDZ5761226.1"/>
    <property type="molecule type" value="Genomic_DNA"/>
</dbReference>
<sequence length="136" mass="15409">MARIAGITLPTNKKIKIALTYIKGIGEYTAKQICIKANINLESRVFNLTENEIFKIKSVIDQMCSSENKESSRHLLIEGDLVRYVQKKIQTLKSIRCYRGIRHSNKLPVRGQNTRNNARTRKGKAVPIAGKKKVAK</sequence>
<feature type="region of interest" description="Disordered" evidence="7">
    <location>
        <begin position="108"/>
        <end position="136"/>
    </location>
</feature>
<evidence type="ECO:0000256" key="6">
    <source>
        <dbReference type="RuleBase" id="RU003830"/>
    </source>
</evidence>
<protein>
    <recommendedName>
        <fullName evidence="4 5">Small ribosomal subunit protein uS13</fullName>
    </recommendedName>
</protein>
<dbReference type="PROSITE" id="PS00646">
    <property type="entry name" value="RIBOSOMAL_S13_1"/>
    <property type="match status" value="1"/>
</dbReference>
<comment type="subunit">
    <text evidence="5">Part of the 30S ribosomal subunit. Forms a loose heterodimer with protein S19. Forms two bridges to the 50S subunit in the 70S ribosome.</text>
</comment>